<feature type="chain" id="PRO_5015159736" evidence="3">
    <location>
        <begin position="30"/>
        <end position="353"/>
    </location>
</feature>
<evidence type="ECO:0000256" key="2">
    <source>
        <dbReference type="SAM" id="MobiDB-lite"/>
    </source>
</evidence>
<feature type="domain" description="AB hydrolase-1" evidence="4">
    <location>
        <begin position="72"/>
        <end position="325"/>
    </location>
</feature>
<dbReference type="Pfam" id="PF00561">
    <property type="entry name" value="Abhydrolase_1"/>
    <property type="match status" value="1"/>
</dbReference>
<feature type="signal peptide" evidence="3">
    <location>
        <begin position="1"/>
        <end position="29"/>
    </location>
</feature>
<dbReference type="InterPro" id="IPR029058">
    <property type="entry name" value="AB_hydrolase_fold"/>
</dbReference>
<protein>
    <submittedName>
        <fullName evidence="5">Alpha/beta hydrolase</fullName>
    </submittedName>
</protein>
<dbReference type="GO" id="GO:0016787">
    <property type="term" value="F:hydrolase activity"/>
    <property type="evidence" value="ECO:0007669"/>
    <property type="project" value="UniProtKB-KW"/>
</dbReference>
<dbReference type="PANTHER" id="PTHR43329">
    <property type="entry name" value="EPOXIDE HYDROLASE"/>
    <property type="match status" value="1"/>
</dbReference>
<dbReference type="InterPro" id="IPR000073">
    <property type="entry name" value="AB_hydrolase_1"/>
</dbReference>
<evidence type="ECO:0000313" key="6">
    <source>
        <dbReference type="Proteomes" id="UP000240429"/>
    </source>
</evidence>
<reference evidence="5 6" key="1">
    <citation type="submission" date="2018-03" db="EMBL/GenBank/DDBJ databases">
        <title>Streptomyces dioscori sp. nov., a novel endophytic actinobacterium isolated from bulbil of Dioscorea bulbifera L.</title>
        <authorList>
            <person name="Zhikuan W."/>
        </authorList>
    </citation>
    <scope>NUCLEOTIDE SEQUENCE [LARGE SCALE GENOMIC DNA]</scope>
    <source>
        <strain evidence="5 6">A217</strain>
    </source>
</reference>
<organism evidence="5 6">
    <name type="scientific">Streptomyces dioscori</name>
    <dbReference type="NCBI Taxonomy" id="2109333"/>
    <lineage>
        <taxon>Bacteria</taxon>
        <taxon>Bacillati</taxon>
        <taxon>Actinomycetota</taxon>
        <taxon>Actinomycetes</taxon>
        <taxon>Kitasatosporales</taxon>
        <taxon>Streptomycetaceae</taxon>
        <taxon>Streptomyces</taxon>
        <taxon>Streptomyces aurantiacus group</taxon>
    </lineage>
</organism>
<comment type="caution">
    <text evidence="5">The sequence shown here is derived from an EMBL/GenBank/DDBJ whole genome shotgun (WGS) entry which is preliminary data.</text>
</comment>
<dbReference type="Gene3D" id="3.40.50.1820">
    <property type="entry name" value="alpha/beta hydrolase"/>
    <property type="match status" value="1"/>
</dbReference>
<dbReference type="RefSeq" id="WP_107016943.1">
    <property type="nucleotide sequence ID" value="NZ_KZ679041.1"/>
</dbReference>
<dbReference type="PRINTS" id="PR00412">
    <property type="entry name" value="EPOXHYDRLASE"/>
</dbReference>
<keyword evidence="6" id="KW-1185">Reference proteome</keyword>
<evidence type="ECO:0000259" key="4">
    <source>
        <dbReference type="Pfam" id="PF00561"/>
    </source>
</evidence>
<accession>A0A2P8QAI6</accession>
<keyword evidence="1 5" id="KW-0378">Hydrolase</keyword>
<proteinExistence type="predicted"/>
<evidence type="ECO:0000256" key="1">
    <source>
        <dbReference type="ARBA" id="ARBA00022801"/>
    </source>
</evidence>
<sequence>MISRRKLGWMMTATASGAVALAAPGRASAAAFPAASNGAGAPSAAGLGPVRHVRTDVLRIAYHVVGPTDGTPVILLHGWPFSPVGSYASVAPMLAEQGYRCYIPYLRGHGETRFLRKDTVRSGQQGALGADLVDFMDALGIHRAVFAGYDWGGRAANVAAALWPERCIALVSVNNYLIQNIAAADVPLAPSLENGYWYFFYFLTERGRAGLRKDPKEFARVVWHRNSPEWQFSEAELDEAASLWTNPDYVDVVIHGYRHRLGAVPGDPRYARVENRLAAQPPIPVPTVTLDGQSDGVTPPTDGSSTASHFTGARVHHIVPNAGHDLPQEQPGPFASAVREAVALSHHAHGRRA</sequence>
<dbReference type="AlphaFoldDB" id="A0A2P8QAI6"/>
<gene>
    <name evidence="5" type="ORF">C6Y14_12385</name>
</gene>
<keyword evidence="3" id="KW-0732">Signal</keyword>
<name>A0A2P8QAI6_9ACTN</name>
<dbReference type="EMBL" id="PYBJ01000007">
    <property type="protein sequence ID" value="PSM43262.1"/>
    <property type="molecule type" value="Genomic_DNA"/>
</dbReference>
<dbReference type="SUPFAM" id="SSF53474">
    <property type="entry name" value="alpha/beta-Hydrolases"/>
    <property type="match status" value="1"/>
</dbReference>
<evidence type="ECO:0000256" key="3">
    <source>
        <dbReference type="SAM" id="SignalP"/>
    </source>
</evidence>
<dbReference type="InterPro" id="IPR000639">
    <property type="entry name" value="Epox_hydrolase-like"/>
</dbReference>
<evidence type="ECO:0000313" key="5">
    <source>
        <dbReference type="EMBL" id="PSM43262.1"/>
    </source>
</evidence>
<feature type="compositionally biased region" description="Polar residues" evidence="2">
    <location>
        <begin position="290"/>
        <end position="308"/>
    </location>
</feature>
<dbReference type="OrthoDB" id="2987348at2"/>
<feature type="region of interest" description="Disordered" evidence="2">
    <location>
        <begin position="282"/>
        <end position="308"/>
    </location>
</feature>
<dbReference type="Proteomes" id="UP000240429">
    <property type="component" value="Unassembled WGS sequence"/>
</dbReference>